<organism evidence="13 14">
    <name type="scientific">Natrialba aegyptia DSM 13077</name>
    <dbReference type="NCBI Taxonomy" id="1227491"/>
    <lineage>
        <taxon>Archaea</taxon>
        <taxon>Methanobacteriati</taxon>
        <taxon>Methanobacteriota</taxon>
        <taxon>Stenosarchaea group</taxon>
        <taxon>Halobacteria</taxon>
        <taxon>Halobacteriales</taxon>
        <taxon>Natrialbaceae</taxon>
        <taxon>Natrialba</taxon>
    </lineage>
</organism>
<dbReference type="Pfam" id="PF05188">
    <property type="entry name" value="MutS_II"/>
    <property type="match status" value="1"/>
</dbReference>
<reference evidence="13 14" key="1">
    <citation type="journal article" date="2014" name="PLoS Genet.">
        <title>Phylogenetically driven sequencing of extremely halophilic archaea reveals strategies for static and dynamic osmo-response.</title>
        <authorList>
            <person name="Becker E.A."/>
            <person name="Seitzer P.M."/>
            <person name="Tritt A."/>
            <person name="Larsen D."/>
            <person name="Krusor M."/>
            <person name="Yao A.I."/>
            <person name="Wu D."/>
            <person name="Madern D."/>
            <person name="Eisen J.A."/>
            <person name="Darling A.E."/>
            <person name="Facciotti M.T."/>
        </authorList>
    </citation>
    <scope>NUCLEOTIDE SEQUENCE [LARGE SCALE GENOMIC DNA]</scope>
    <source>
        <strain evidence="13 14">DSM 13077</strain>
    </source>
</reference>
<dbReference type="EMBL" id="AOIP01000031">
    <property type="protein sequence ID" value="ELZ04167.1"/>
    <property type="molecule type" value="Genomic_DNA"/>
</dbReference>
<evidence type="ECO:0000256" key="4">
    <source>
        <dbReference type="ARBA" id="ARBA00022840"/>
    </source>
</evidence>
<dbReference type="HAMAP" id="MF_00096">
    <property type="entry name" value="MutS"/>
    <property type="match status" value="1"/>
</dbReference>
<dbReference type="PANTHER" id="PTHR11361">
    <property type="entry name" value="DNA MISMATCH REPAIR PROTEIN MUTS FAMILY MEMBER"/>
    <property type="match status" value="1"/>
</dbReference>
<protein>
    <recommendedName>
        <fullName evidence="7 8">DNA mismatch repair protein MutS</fullName>
    </recommendedName>
</protein>
<evidence type="ECO:0000256" key="8">
    <source>
        <dbReference type="NCBIfam" id="TIGR01070"/>
    </source>
</evidence>
<dbReference type="InterPro" id="IPR017261">
    <property type="entry name" value="DNA_mismatch_repair_MutS/MSH"/>
</dbReference>
<dbReference type="AlphaFoldDB" id="M0B0T7"/>
<dbReference type="GO" id="GO:0030983">
    <property type="term" value="F:mismatched DNA binding"/>
    <property type="evidence" value="ECO:0007669"/>
    <property type="project" value="InterPro"/>
</dbReference>
<gene>
    <name evidence="7" type="primary">mutS</name>
    <name evidence="13" type="ORF">C480_11661</name>
</gene>
<dbReference type="InterPro" id="IPR007861">
    <property type="entry name" value="DNA_mismatch_repair_MutS_clamp"/>
</dbReference>
<evidence type="ECO:0000256" key="3">
    <source>
        <dbReference type="ARBA" id="ARBA00022763"/>
    </source>
</evidence>
<accession>M0B0T7</accession>
<dbReference type="NCBIfam" id="NF003810">
    <property type="entry name" value="PRK05399.1"/>
    <property type="match status" value="1"/>
</dbReference>
<dbReference type="InterPro" id="IPR036678">
    <property type="entry name" value="MutS_con_dom_sf"/>
</dbReference>
<dbReference type="PANTHER" id="PTHR11361:SF34">
    <property type="entry name" value="DNA MISMATCH REPAIR PROTEIN MSH1, MITOCHONDRIAL"/>
    <property type="match status" value="1"/>
</dbReference>
<dbReference type="InterPro" id="IPR027417">
    <property type="entry name" value="P-loop_NTPase"/>
</dbReference>
<keyword evidence="2 7" id="KW-0547">Nucleotide-binding</keyword>
<dbReference type="GO" id="GO:0005524">
    <property type="term" value="F:ATP binding"/>
    <property type="evidence" value="ECO:0007669"/>
    <property type="project" value="UniProtKB-UniRule"/>
</dbReference>
<keyword evidence="6 7" id="KW-0234">DNA repair</keyword>
<evidence type="ECO:0000256" key="11">
    <source>
        <dbReference type="SAM" id="MobiDB-lite"/>
    </source>
</evidence>
<feature type="domain" description="DNA mismatch repair proteins mutS family" evidence="12">
    <location>
        <begin position="689"/>
        <end position="705"/>
    </location>
</feature>
<evidence type="ECO:0000256" key="7">
    <source>
        <dbReference type="HAMAP-Rule" id="MF_00096"/>
    </source>
</evidence>
<dbReference type="InterPro" id="IPR007695">
    <property type="entry name" value="DNA_mismatch_repair_MutS-lik_N"/>
</dbReference>
<dbReference type="Gene3D" id="3.40.50.300">
    <property type="entry name" value="P-loop containing nucleotide triphosphate hydrolases"/>
    <property type="match status" value="1"/>
</dbReference>
<dbReference type="SUPFAM" id="SSF55271">
    <property type="entry name" value="DNA repair protein MutS, domain I"/>
    <property type="match status" value="1"/>
</dbReference>
<dbReference type="RefSeq" id="WP_006665782.1">
    <property type="nucleotide sequence ID" value="NZ_AOIP01000031.1"/>
</dbReference>
<dbReference type="Gene3D" id="3.30.420.110">
    <property type="entry name" value="MutS, connector domain"/>
    <property type="match status" value="1"/>
</dbReference>
<dbReference type="SUPFAM" id="SSF53150">
    <property type="entry name" value="DNA repair protein MutS, domain II"/>
    <property type="match status" value="1"/>
</dbReference>
<dbReference type="Pfam" id="PF00488">
    <property type="entry name" value="MutS_V"/>
    <property type="match status" value="1"/>
</dbReference>
<feature type="region of interest" description="Disordered" evidence="11">
    <location>
        <begin position="804"/>
        <end position="850"/>
    </location>
</feature>
<feature type="binding site" evidence="7">
    <location>
        <begin position="615"/>
        <end position="622"/>
    </location>
    <ligand>
        <name>ATP</name>
        <dbReference type="ChEBI" id="CHEBI:30616"/>
    </ligand>
</feature>
<dbReference type="NCBIfam" id="TIGR01070">
    <property type="entry name" value="mutS1"/>
    <property type="match status" value="1"/>
</dbReference>
<feature type="compositionally biased region" description="Acidic residues" evidence="11">
    <location>
        <begin position="840"/>
        <end position="850"/>
    </location>
</feature>
<evidence type="ECO:0000256" key="6">
    <source>
        <dbReference type="ARBA" id="ARBA00023204"/>
    </source>
</evidence>
<sequence length="882" mass="96139">MTEATGIVGEFFSLKEDTDAELLAMQCGDFYEFFGEDAETVSDELDLKVSQKSSHGSSYPMAGVPLDDLTPYLKALVERGYRVAVADQYETESGHAREIQRVVTPGTLLETSDADAQYLAAVVDGGSGSDPRYGLAFADVTTGRFLVAEAADTDAALTELYRFDPVEVLPGPDSRTDDDLLGTVRERIDAALTLHETEAFAPKRAAHAVREQFGSETVERLSVGPEATAAAGAILAYVEETGAGVLASMTRIQAHHGDDHVTLDATTQRNLELTETMQGERDGSLFATIDHTQTSAGGRLLKEWLQRPRRALETLEQRQESVAALSSAALERDEMQDTLGEAYDLARLASKATHGSADARDLLAVRETLAVLPALAETIDSTPALAESPLAGIIDRPDRAAAAALREALEDAIAEDPPSTVTQGELLQYGYDDDLDEVIDRHEEVKQWLDTLDEREKRQHGLSHVTVDRNKTDGYYIQVGKSAADGVPDHYEQVKTLKNSKRFTTDELEEKEREILRLEEQRGELEYDLFESLRDDVAARAELLQDVGRALATVDALASLATHAAENRWVKPDLHRGDALDIDQGRHPVVEQTTEFVPNDVRLDGEDRGFLVVTGPNMSGKSTYMRQVACIVLLAQIGSFVPAKEATIGLVDGIFTRVGALDELAQGRSTFMVEMSELSNILHTATEESLVILDEVGRGTATYDGISIAWAATEYLHNEVAAKTLFATHYHELTGLAENLPRVANVHVAADERDGDVTFLRAVRDGPTDRSYGIHVADLAGVPGPVVDRARDVLERLREEKAIEAKGGHSSDPVQTVFDVSNGQFRGPANADGGAPNDTTESDDIDPETEAVLDDLEELDVNETPPVELITKVQEWQEKLSE</sequence>
<feature type="compositionally biased region" description="Polar residues" evidence="11">
    <location>
        <begin position="812"/>
        <end position="824"/>
    </location>
</feature>
<keyword evidence="10" id="KW-0175">Coiled coil</keyword>
<comment type="caution">
    <text evidence="13">The sequence shown here is derived from an EMBL/GenBank/DDBJ whole genome shotgun (WGS) entry which is preliminary data.</text>
</comment>
<keyword evidence="3 7" id="KW-0227">DNA damage</keyword>
<feature type="coiled-coil region" evidence="10">
    <location>
        <begin position="494"/>
        <end position="528"/>
    </location>
</feature>
<dbReference type="InterPro" id="IPR007860">
    <property type="entry name" value="DNA_mmatch_repair_MutS_con_dom"/>
</dbReference>
<dbReference type="InterPro" id="IPR000432">
    <property type="entry name" value="DNA_mismatch_repair_MutS_C"/>
</dbReference>
<evidence type="ECO:0000256" key="5">
    <source>
        <dbReference type="ARBA" id="ARBA00023125"/>
    </source>
</evidence>
<dbReference type="GO" id="GO:0140664">
    <property type="term" value="F:ATP-dependent DNA damage sensor activity"/>
    <property type="evidence" value="ECO:0007669"/>
    <property type="project" value="InterPro"/>
</dbReference>
<dbReference type="InterPro" id="IPR005748">
    <property type="entry name" value="DNA_mismatch_repair_MutS"/>
</dbReference>
<dbReference type="GO" id="GO:0006298">
    <property type="term" value="P:mismatch repair"/>
    <property type="evidence" value="ECO:0007669"/>
    <property type="project" value="UniProtKB-UniRule"/>
</dbReference>
<dbReference type="CDD" id="cd03284">
    <property type="entry name" value="ABC_MutS1"/>
    <property type="match status" value="1"/>
</dbReference>
<evidence type="ECO:0000256" key="9">
    <source>
        <dbReference type="RuleBase" id="RU003756"/>
    </source>
</evidence>
<dbReference type="GO" id="GO:0003684">
    <property type="term" value="F:damaged DNA binding"/>
    <property type="evidence" value="ECO:0007669"/>
    <property type="project" value="UniProtKB-UniRule"/>
</dbReference>
<dbReference type="SUPFAM" id="SSF48334">
    <property type="entry name" value="DNA repair protein MutS, domain III"/>
    <property type="match status" value="1"/>
</dbReference>
<dbReference type="SMART" id="SM00533">
    <property type="entry name" value="MUTSd"/>
    <property type="match status" value="1"/>
</dbReference>
<dbReference type="SMART" id="SM00534">
    <property type="entry name" value="MUTSac"/>
    <property type="match status" value="1"/>
</dbReference>
<comment type="function">
    <text evidence="7">This protein is involved in the repair of mismatches in DNA. It is possible that it carries out the mismatch recognition step. This protein has a weak ATPase activity.</text>
</comment>
<dbReference type="SUPFAM" id="SSF52540">
    <property type="entry name" value="P-loop containing nucleoside triphosphate hydrolases"/>
    <property type="match status" value="1"/>
</dbReference>
<name>M0B0T7_9EURY</name>
<evidence type="ECO:0000259" key="12">
    <source>
        <dbReference type="PROSITE" id="PS00486"/>
    </source>
</evidence>
<dbReference type="InterPro" id="IPR007696">
    <property type="entry name" value="DNA_mismatch_repair_MutS_core"/>
</dbReference>
<proteinExistence type="inferred from homology"/>
<dbReference type="Pfam" id="PF05192">
    <property type="entry name" value="MutS_III"/>
    <property type="match status" value="1"/>
</dbReference>
<dbReference type="Gene3D" id="3.40.1170.10">
    <property type="entry name" value="DNA repair protein MutS, domain I"/>
    <property type="match status" value="1"/>
</dbReference>
<dbReference type="Pfam" id="PF05190">
    <property type="entry name" value="MutS_IV"/>
    <property type="match status" value="1"/>
</dbReference>
<dbReference type="PIRSF" id="PIRSF037677">
    <property type="entry name" value="DNA_mis_repair_Msh6"/>
    <property type="match status" value="1"/>
</dbReference>
<dbReference type="PROSITE" id="PS00486">
    <property type="entry name" value="DNA_MISMATCH_REPAIR_2"/>
    <property type="match status" value="1"/>
</dbReference>
<evidence type="ECO:0000256" key="2">
    <source>
        <dbReference type="ARBA" id="ARBA00022741"/>
    </source>
</evidence>
<dbReference type="FunFam" id="3.40.50.300:FF:000870">
    <property type="entry name" value="MutS protein homolog 4"/>
    <property type="match status" value="1"/>
</dbReference>
<dbReference type="InterPro" id="IPR036187">
    <property type="entry name" value="DNA_mismatch_repair_MutS_sf"/>
</dbReference>
<keyword evidence="4 7" id="KW-0067">ATP-binding</keyword>
<keyword evidence="14" id="KW-1185">Reference proteome</keyword>
<evidence type="ECO:0000256" key="10">
    <source>
        <dbReference type="SAM" id="Coils"/>
    </source>
</evidence>
<dbReference type="Gene3D" id="1.10.1420.10">
    <property type="match status" value="2"/>
</dbReference>
<keyword evidence="5 7" id="KW-0238">DNA-binding</keyword>
<comment type="similarity">
    <text evidence="1 7 9">Belongs to the DNA mismatch repair MutS family.</text>
</comment>
<evidence type="ECO:0000313" key="13">
    <source>
        <dbReference type="EMBL" id="ELZ04167.1"/>
    </source>
</evidence>
<evidence type="ECO:0000313" key="14">
    <source>
        <dbReference type="Proteomes" id="UP000011591"/>
    </source>
</evidence>
<evidence type="ECO:0000256" key="1">
    <source>
        <dbReference type="ARBA" id="ARBA00006271"/>
    </source>
</evidence>
<dbReference type="OrthoDB" id="146065at2157"/>
<dbReference type="PATRIC" id="fig|1227491.4.peg.2391"/>
<dbReference type="Pfam" id="PF01624">
    <property type="entry name" value="MutS_I"/>
    <property type="match status" value="1"/>
</dbReference>
<dbReference type="InterPro" id="IPR045076">
    <property type="entry name" value="MutS"/>
</dbReference>
<dbReference type="Proteomes" id="UP000011591">
    <property type="component" value="Unassembled WGS sequence"/>
</dbReference>
<dbReference type="InterPro" id="IPR016151">
    <property type="entry name" value="DNA_mismatch_repair_MutS_N"/>
</dbReference>